<proteinExistence type="inferred from homology"/>
<keyword evidence="4 8" id="KW-0732">Signal</keyword>
<keyword evidence="10" id="KW-1185">Reference proteome</keyword>
<protein>
    <recommendedName>
        <fullName evidence="11">Lipase, GDSL</fullName>
    </recommendedName>
</protein>
<gene>
    <name evidence="9" type="ORF">Ccrd_001102</name>
</gene>
<evidence type="ECO:0008006" key="11">
    <source>
        <dbReference type="Google" id="ProtNLM"/>
    </source>
</evidence>
<comment type="caution">
    <text evidence="9">The sequence shown here is derived from an EMBL/GenBank/DDBJ whole genome shotgun (WGS) entry which is preliminary data.</text>
</comment>
<sequence>MARELNPLFSVLTVLGFILVRILVVVGQPQVPCYFIFGDSLVDNGNNNELRTTAKANYPPYGVDFPEGVSGQRLGFADFIPPYANVTDQEIDIGVNYGSGSAGIRDESGRNLTLYKLGARKVAVIGLGLIGCTPAEIANFGTDGKPCVDSINDAVKRFNDRLKPLVDGLNNDNSDARFTYINITSISTPQEGVSLPNVPCCPVREDGQCVPNSTPCPVRDLSVFFDGYHPTEIANIGLATRSYNALSPMDASPYDINRLAQL</sequence>
<comment type="similarity">
    <text evidence="2">Belongs to the 'GDSL' lipolytic enzyme family.</text>
</comment>
<dbReference type="Gene3D" id="3.40.50.1110">
    <property type="entry name" value="SGNH hydrolase"/>
    <property type="match status" value="2"/>
</dbReference>
<dbReference type="EMBL" id="LEKV01004178">
    <property type="protein sequence ID" value="KVH96805.1"/>
    <property type="molecule type" value="Genomic_DNA"/>
</dbReference>
<evidence type="ECO:0000256" key="8">
    <source>
        <dbReference type="SAM" id="SignalP"/>
    </source>
</evidence>
<organism evidence="9 10">
    <name type="scientific">Cynara cardunculus var. scolymus</name>
    <name type="common">Globe artichoke</name>
    <name type="synonym">Cynara scolymus</name>
    <dbReference type="NCBI Taxonomy" id="59895"/>
    <lineage>
        <taxon>Eukaryota</taxon>
        <taxon>Viridiplantae</taxon>
        <taxon>Streptophyta</taxon>
        <taxon>Embryophyta</taxon>
        <taxon>Tracheophyta</taxon>
        <taxon>Spermatophyta</taxon>
        <taxon>Magnoliopsida</taxon>
        <taxon>eudicotyledons</taxon>
        <taxon>Gunneridae</taxon>
        <taxon>Pentapetalae</taxon>
        <taxon>asterids</taxon>
        <taxon>campanulids</taxon>
        <taxon>Asterales</taxon>
        <taxon>Asteraceae</taxon>
        <taxon>Carduoideae</taxon>
        <taxon>Cardueae</taxon>
        <taxon>Carduinae</taxon>
        <taxon>Cynara</taxon>
    </lineage>
</organism>
<dbReference type="Gramene" id="KVH96805">
    <property type="protein sequence ID" value="KVH96805"/>
    <property type="gene ID" value="Ccrd_001102"/>
</dbReference>
<evidence type="ECO:0000256" key="1">
    <source>
        <dbReference type="ARBA" id="ARBA00004613"/>
    </source>
</evidence>
<name>A0A118JYA5_CYNCS</name>
<accession>A0A118JYA5</accession>
<evidence type="ECO:0000313" key="10">
    <source>
        <dbReference type="Proteomes" id="UP000243975"/>
    </source>
</evidence>
<feature type="chain" id="PRO_5007159786" description="Lipase, GDSL" evidence="8">
    <location>
        <begin position="28"/>
        <end position="262"/>
    </location>
</feature>
<reference evidence="9 10" key="1">
    <citation type="journal article" date="2016" name="Sci. Rep.">
        <title>The genome sequence of the outbreeding globe artichoke constructed de novo incorporating a phase-aware low-pass sequencing strategy of F1 progeny.</title>
        <authorList>
            <person name="Scaglione D."/>
            <person name="Reyes-Chin-Wo S."/>
            <person name="Acquadro A."/>
            <person name="Froenicke L."/>
            <person name="Portis E."/>
            <person name="Beitel C."/>
            <person name="Tirone M."/>
            <person name="Mauro R."/>
            <person name="Lo Monaco A."/>
            <person name="Mauromicale G."/>
            <person name="Faccioli P."/>
            <person name="Cattivelli L."/>
            <person name="Rieseberg L."/>
            <person name="Michelmore R."/>
            <person name="Lanteri S."/>
        </authorList>
    </citation>
    <scope>NUCLEOTIDE SEQUENCE [LARGE SCALE GENOMIC DNA]</scope>
    <source>
        <strain evidence="9">2C</strain>
    </source>
</reference>
<keyword evidence="6" id="KW-0442">Lipid degradation</keyword>
<dbReference type="Pfam" id="PF00657">
    <property type="entry name" value="Lipase_GDSL"/>
    <property type="match status" value="1"/>
</dbReference>
<evidence type="ECO:0000256" key="6">
    <source>
        <dbReference type="ARBA" id="ARBA00022963"/>
    </source>
</evidence>
<dbReference type="Proteomes" id="UP000243975">
    <property type="component" value="Unassembled WGS sequence"/>
</dbReference>
<evidence type="ECO:0000256" key="5">
    <source>
        <dbReference type="ARBA" id="ARBA00022801"/>
    </source>
</evidence>
<dbReference type="InterPro" id="IPR036514">
    <property type="entry name" value="SGNH_hydro_sf"/>
</dbReference>
<dbReference type="InterPro" id="IPR001087">
    <property type="entry name" value="GDSL"/>
</dbReference>
<dbReference type="PANTHER" id="PTHR45650">
    <property type="entry name" value="GDSL-LIKE LIPASE/ACYLHYDROLASE-RELATED"/>
    <property type="match status" value="1"/>
</dbReference>
<dbReference type="AlphaFoldDB" id="A0A118JYA5"/>
<evidence type="ECO:0000313" key="9">
    <source>
        <dbReference type="EMBL" id="KVH96805.1"/>
    </source>
</evidence>
<evidence type="ECO:0000256" key="3">
    <source>
        <dbReference type="ARBA" id="ARBA00022525"/>
    </source>
</evidence>
<evidence type="ECO:0000256" key="4">
    <source>
        <dbReference type="ARBA" id="ARBA00022729"/>
    </source>
</evidence>
<dbReference type="OMA" id="MPEGQCV"/>
<keyword evidence="3" id="KW-0964">Secreted</keyword>
<evidence type="ECO:0000256" key="2">
    <source>
        <dbReference type="ARBA" id="ARBA00008668"/>
    </source>
</evidence>
<dbReference type="GO" id="GO:0016042">
    <property type="term" value="P:lipid catabolic process"/>
    <property type="evidence" value="ECO:0007669"/>
    <property type="project" value="UniProtKB-KW"/>
</dbReference>
<feature type="signal peptide" evidence="8">
    <location>
        <begin position="1"/>
        <end position="27"/>
    </location>
</feature>
<comment type="subcellular location">
    <subcellularLocation>
        <location evidence="1">Secreted</location>
    </subcellularLocation>
</comment>
<dbReference type="STRING" id="59895.A0A118JYA5"/>
<evidence type="ECO:0000256" key="7">
    <source>
        <dbReference type="ARBA" id="ARBA00023098"/>
    </source>
</evidence>
<dbReference type="InterPro" id="IPR051238">
    <property type="entry name" value="GDSL_esterase/lipase"/>
</dbReference>
<dbReference type="GO" id="GO:0016788">
    <property type="term" value="F:hydrolase activity, acting on ester bonds"/>
    <property type="evidence" value="ECO:0007669"/>
    <property type="project" value="InterPro"/>
</dbReference>
<keyword evidence="5" id="KW-0378">Hydrolase</keyword>
<dbReference type="GO" id="GO:0005576">
    <property type="term" value="C:extracellular region"/>
    <property type="evidence" value="ECO:0007669"/>
    <property type="project" value="UniProtKB-SubCell"/>
</dbReference>
<keyword evidence="7" id="KW-0443">Lipid metabolism</keyword>
<dbReference type="PANTHER" id="PTHR45650:SF9">
    <property type="entry name" value="SGNH HYDROLASE-TYPE ESTERASE DOMAIN-CONTAINING PROTEIN"/>
    <property type="match status" value="1"/>
</dbReference>